<proteinExistence type="predicted"/>
<evidence type="ECO:0000313" key="6">
    <source>
        <dbReference type="Proteomes" id="UP001497472"/>
    </source>
</evidence>
<dbReference type="AlphaFoldDB" id="A0AAV1K0H9"/>
<keyword evidence="1" id="KW-1015">Disulfide bond</keyword>
<keyword evidence="6" id="KW-1185">Reference proteome</keyword>
<protein>
    <recommendedName>
        <fullName evidence="4">CUB domain-containing protein</fullName>
    </recommendedName>
</protein>
<dbReference type="EMBL" id="CAVLEF010000280">
    <property type="protein sequence ID" value="CAK1555293.1"/>
    <property type="molecule type" value="Genomic_DNA"/>
</dbReference>
<dbReference type="PROSITE" id="PS01180">
    <property type="entry name" value="CUB"/>
    <property type="match status" value="1"/>
</dbReference>
<comment type="caution">
    <text evidence="2">Lacks conserved residue(s) required for the propagation of feature annotation.</text>
</comment>
<evidence type="ECO:0000259" key="4">
    <source>
        <dbReference type="PROSITE" id="PS01180"/>
    </source>
</evidence>
<feature type="chain" id="PRO_5043751727" description="CUB domain-containing protein" evidence="3">
    <location>
        <begin position="22"/>
        <end position="451"/>
    </location>
</feature>
<dbReference type="InterPro" id="IPR035914">
    <property type="entry name" value="Sperma_CUB_dom_sf"/>
</dbReference>
<sequence length="451" mass="51038">MKKVIFILLPFFSNSARWYLANPWSRDKIKQESTIYPQYNASMITTPEYISDGGHYYSQKISADNNINAVSKGNSLPEDFGKENYSQYTSLKNQRQKNNLRRCVQRKRVKNSGTKENRTSYGRFLEVFEVVEFDHLPCKSSSGLDGTCVHEFDCRKNGVQFTCDTRSATPTGWFTNDGFPLPSYERLSCTVTFDKVWPDVKQIRLDFLSFEMLPPTFGNCERDQFIITGQNINNIIPILCGINTGQHVYIEVGNAVGPINISIQTVTTDNRLFAIKVTQLRSTHPLAAPTGCLQYHLKPQGYLESFNYRDTSEIVFGKTSSYLNNLNYAICIQRSPDACSTTYTNVGSMQIVNFDFDNLPIIPPRQAGVEIYNCPSDWLLIAAVRLCGDRLNDGSTIQDFSLDAPVVDDGVGPIVIWFRTDSVYTGRGFKLSYQQNSCSNERICIFVSNPE</sequence>
<feature type="signal peptide" evidence="3">
    <location>
        <begin position="1"/>
        <end position="21"/>
    </location>
</feature>
<dbReference type="Gene3D" id="2.60.120.290">
    <property type="entry name" value="Spermadhesin, CUB domain"/>
    <property type="match status" value="2"/>
</dbReference>
<feature type="domain" description="CUB" evidence="4">
    <location>
        <begin position="163"/>
        <end position="280"/>
    </location>
</feature>
<gene>
    <name evidence="5" type="ORF">LNINA_LOCUS14121</name>
</gene>
<evidence type="ECO:0000313" key="5">
    <source>
        <dbReference type="EMBL" id="CAK1555293.1"/>
    </source>
</evidence>
<dbReference type="Proteomes" id="UP001497472">
    <property type="component" value="Unassembled WGS sequence"/>
</dbReference>
<keyword evidence="3" id="KW-0732">Signal</keyword>
<dbReference type="PANTHER" id="PTHR33236">
    <property type="entry name" value="INTRAFLAGELLAR TRANSPORT PROTEIN 122 FAMILY PROTEIN-RELATED"/>
    <property type="match status" value="1"/>
</dbReference>
<comment type="caution">
    <text evidence="5">The sequence shown here is derived from an EMBL/GenBank/DDBJ whole genome shotgun (WGS) entry which is preliminary data.</text>
</comment>
<dbReference type="Pfam" id="PF26080">
    <property type="entry name" value="CUB_animal"/>
    <property type="match status" value="1"/>
</dbReference>
<dbReference type="InterPro" id="IPR000859">
    <property type="entry name" value="CUB_dom"/>
</dbReference>
<organism evidence="5 6">
    <name type="scientific">Leptosia nina</name>
    <dbReference type="NCBI Taxonomy" id="320188"/>
    <lineage>
        <taxon>Eukaryota</taxon>
        <taxon>Metazoa</taxon>
        <taxon>Ecdysozoa</taxon>
        <taxon>Arthropoda</taxon>
        <taxon>Hexapoda</taxon>
        <taxon>Insecta</taxon>
        <taxon>Pterygota</taxon>
        <taxon>Neoptera</taxon>
        <taxon>Endopterygota</taxon>
        <taxon>Lepidoptera</taxon>
        <taxon>Glossata</taxon>
        <taxon>Ditrysia</taxon>
        <taxon>Papilionoidea</taxon>
        <taxon>Pieridae</taxon>
        <taxon>Pierinae</taxon>
        <taxon>Leptosia</taxon>
    </lineage>
</organism>
<dbReference type="PANTHER" id="PTHR33236:SF11">
    <property type="entry name" value="CUB DOMAIN-CONTAINING PROTEIN"/>
    <property type="match status" value="1"/>
</dbReference>
<evidence type="ECO:0000256" key="3">
    <source>
        <dbReference type="SAM" id="SignalP"/>
    </source>
</evidence>
<evidence type="ECO:0000256" key="2">
    <source>
        <dbReference type="PROSITE-ProRule" id="PRU00059"/>
    </source>
</evidence>
<dbReference type="SUPFAM" id="SSF49854">
    <property type="entry name" value="Spermadhesin, CUB domain"/>
    <property type="match status" value="1"/>
</dbReference>
<dbReference type="InterPro" id="IPR058698">
    <property type="entry name" value="CUB_metazoa"/>
</dbReference>
<evidence type="ECO:0000256" key="1">
    <source>
        <dbReference type="ARBA" id="ARBA00023157"/>
    </source>
</evidence>
<reference evidence="5 6" key="1">
    <citation type="submission" date="2023-11" db="EMBL/GenBank/DDBJ databases">
        <authorList>
            <person name="Okamura Y."/>
        </authorList>
    </citation>
    <scope>NUCLEOTIDE SEQUENCE [LARGE SCALE GENOMIC DNA]</scope>
</reference>
<name>A0AAV1K0H9_9NEOP</name>
<accession>A0AAV1K0H9</accession>